<dbReference type="OrthoDB" id="10030726at2759"/>
<organism evidence="4">
    <name type="scientific">Taenia asiatica</name>
    <name type="common">Asian tapeworm</name>
    <dbReference type="NCBI Taxonomy" id="60517"/>
    <lineage>
        <taxon>Eukaryota</taxon>
        <taxon>Metazoa</taxon>
        <taxon>Spiralia</taxon>
        <taxon>Lophotrochozoa</taxon>
        <taxon>Platyhelminthes</taxon>
        <taxon>Cestoda</taxon>
        <taxon>Eucestoda</taxon>
        <taxon>Cyclophyllidea</taxon>
        <taxon>Taeniidae</taxon>
        <taxon>Taenia</taxon>
    </lineage>
</organism>
<dbReference type="EMBL" id="UYRS01019845">
    <property type="protein sequence ID" value="VDK47036.1"/>
    <property type="molecule type" value="Genomic_DNA"/>
</dbReference>
<accession>A0A0R3WGH4</accession>
<evidence type="ECO:0000313" key="4">
    <source>
        <dbReference type="WBParaSite" id="TASK_0000996701-mRNA-1"/>
    </source>
</evidence>
<keyword evidence="3" id="KW-1185">Reference proteome</keyword>
<reference evidence="2 3" key="2">
    <citation type="submission" date="2018-11" db="EMBL/GenBank/DDBJ databases">
        <authorList>
            <consortium name="Pathogen Informatics"/>
        </authorList>
    </citation>
    <scope>NUCLEOTIDE SEQUENCE [LARGE SCALE GENOMIC DNA]</scope>
</reference>
<name>A0A0R3WGH4_TAEAS</name>
<evidence type="ECO:0000313" key="3">
    <source>
        <dbReference type="Proteomes" id="UP000282613"/>
    </source>
</evidence>
<gene>
    <name evidence="2" type="ORF">TASK_LOCUS9968</name>
</gene>
<sequence length="226" mass="25989">MKGIDRSVARWYEELERYDFMVPYRKENKRSNADALSRITIVAETDGVMVGTIFLSGSTKHYRRSTQSTNPDTAIVYERFQGPSYNLTAKEMVLSSMAARRIWQDWSKNTQSPKHPVVAGLLIQTVLRESHNTRTTAIHACRVFRQKSGYRHHGHITTHQEEEPLYSDYFKKVDRAEPMKSQEAEAVPESVHSNQGPTFESRLFTALRKAYRISETCTTPEQSQGN</sequence>
<dbReference type="STRING" id="60517.A0A0R3WGH4"/>
<proteinExistence type="predicted"/>
<evidence type="ECO:0000313" key="2">
    <source>
        <dbReference type="EMBL" id="VDK47036.1"/>
    </source>
</evidence>
<evidence type="ECO:0000256" key="1">
    <source>
        <dbReference type="SAM" id="MobiDB-lite"/>
    </source>
</evidence>
<dbReference type="AlphaFoldDB" id="A0A0R3WGH4"/>
<feature type="region of interest" description="Disordered" evidence="1">
    <location>
        <begin position="179"/>
        <end position="198"/>
    </location>
</feature>
<protein>
    <submittedName>
        <fullName evidence="4">Integrase</fullName>
    </submittedName>
</protein>
<reference evidence="4" key="1">
    <citation type="submission" date="2017-02" db="UniProtKB">
        <authorList>
            <consortium name="WormBaseParasite"/>
        </authorList>
    </citation>
    <scope>IDENTIFICATION</scope>
</reference>
<dbReference type="WBParaSite" id="TASK_0000996701-mRNA-1">
    <property type="protein sequence ID" value="TASK_0000996701-mRNA-1"/>
    <property type="gene ID" value="TASK_0000996701"/>
</dbReference>
<dbReference type="Proteomes" id="UP000282613">
    <property type="component" value="Unassembled WGS sequence"/>
</dbReference>